<proteinExistence type="predicted"/>
<comment type="caution">
    <text evidence="1">The sequence shown here is derived from an EMBL/GenBank/DDBJ whole genome shotgun (WGS) entry which is preliminary data.</text>
</comment>
<evidence type="ECO:0008006" key="3">
    <source>
        <dbReference type="Google" id="ProtNLM"/>
    </source>
</evidence>
<dbReference type="Gene3D" id="3.40.50.1000">
    <property type="entry name" value="HAD superfamily/HAD-like"/>
    <property type="match status" value="1"/>
</dbReference>
<evidence type="ECO:0000313" key="1">
    <source>
        <dbReference type="EMBL" id="MCI0183880.1"/>
    </source>
</evidence>
<gene>
    <name evidence="1" type="ORF">MM817_02171</name>
</gene>
<dbReference type="Pfam" id="PF00702">
    <property type="entry name" value="Hydrolase"/>
    <property type="match status" value="1"/>
</dbReference>
<dbReference type="SFLD" id="SFLDS00003">
    <property type="entry name" value="Haloacid_Dehalogenase"/>
    <property type="match status" value="1"/>
</dbReference>
<name>A0A9X2ADV6_9BACL</name>
<dbReference type="AlphaFoldDB" id="A0A9X2ADV6"/>
<organism evidence="1 2">
    <name type="scientific">Sulfoacidibacillus ferrooxidans</name>
    <dbReference type="NCBI Taxonomy" id="2005001"/>
    <lineage>
        <taxon>Bacteria</taxon>
        <taxon>Bacillati</taxon>
        <taxon>Bacillota</taxon>
        <taxon>Bacilli</taxon>
        <taxon>Bacillales</taxon>
        <taxon>Alicyclobacillaceae</taxon>
        <taxon>Sulfoacidibacillus</taxon>
    </lineage>
</organism>
<dbReference type="GO" id="GO:0006281">
    <property type="term" value="P:DNA repair"/>
    <property type="evidence" value="ECO:0007669"/>
    <property type="project" value="TreeGrafter"/>
</dbReference>
<keyword evidence="2" id="KW-1185">Reference proteome</keyword>
<dbReference type="GO" id="GO:0005829">
    <property type="term" value="C:cytosol"/>
    <property type="evidence" value="ECO:0007669"/>
    <property type="project" value="TreeGrafter"/>
</dbReference>
<dbReference type="EMBL" id="JALBUF010000006">
    <property type="protein sequence ID" value="MCI0183880.1"/>
    <property type="molecule type" value="Genomic_DNA"/>
</dbReference>
<dbReference type="Gene3D" id="1.10.150.240">
    <property type="entry name" value="Putative phosphatase, domain 2"/>
    <property type="match status" value="1"/>
</dbReference>
<evidence type="ECO:0000313" key="2">
    <source>
        <dbReference type="Proteomes" id="UP001139263"/>
    </source>
</evidence>
<reference evidence="1" key="1">
    <citation type="submission" date="2022-03" db="EMBL/GenBank/DDBJ databases">
        <title>Draft Genome Sequence of Firmicute Strain S0AB, a Heterotrophic Iron/Sulfur-Oxidizing Extreme Acidophile.</title>
        <authorList>
            <person name="Vergara E."/>
            <person name="Pakostova E."/>
            <person name="Johnson D.B."/>
            <person name="Holmes D.S."/>
        </authorList>
    </citation>
    <scope>NUCLEOTIDE SEQUENCE</scope>
    <source>
        <strain evidence="1">S0AB</strain>
    </source>
</reference>
<dbReference type="PANTHER" id="PTHR43434:SF1">
    <property type="entry name" value="PHOSPHOGLYCOLATE PHOSPHATASE"/>
    <property type="match status" value="1"/>
</dbReference>
<dbReference type="SFLD" id="SFLDG01129">
    <property type="entry name" value="C1.5:_HAD__Beta-PGM__Phosphata"/>
    <property type="match status" value="1"/>
</dbReference>
<dbReference type="SUPFAM" id="SSF56784">
    <property type="entry name" value="HAD-like"/>
    <property type="match status" value="1"/>
</dbReference>
<dbReference type="InterPro" id="IPR023214">
    <property type="entry name" value="HAD_sf"/>
</dbReference>
<dbReference type="InterPro" id="IPR023198">
    <property type="entry name" value="PGP-like_dom2"/>
</dbReference>
<dbReference type="PANTHER" id="PTHR43434">
    <property type="entry name" value="PHOSPHOGLYCOLATE PHOSPHATASE"/>
    <property type="match status" value="1"/>
</dbReference>
<protein>
    <recommendedName>
        <fullName evidence="3">Haloacid dehalogenase</fullName>
    </recommendedName>
</protein>
<dbReference type="RefSeq" id="WP_241714778.1">
    <property type="nucleotide sequence ID" value="NZ_JALBUF010000006.1"/>
</dbReference>
<sequence length="219" mass="24641">MHNQLWLFDMDGTLFQTERVAIDAFREVFAQLRLDGIRVPDEVTEERITGIFGYTHDRLWAQLFGRGLTADEQARADGLLLSGEIRLIREGRGALYPDVRETLLTLRERGATLAVASNGLPPYIEAIVDYYGLRELFVELYSAGGYQVNSKVDLVRIACSEIPHERGFMVGDRLTDVEAGLKNGLEVIGCAFGFAREDEFRGAHRIVKRFSDILTMPGQ</sequence>
<dbReference type="GO" id="GO:0008967">
    <property type="term" value="F:phosphoglycolate phosphatase activity"/>
    <property type="evidence" value="ECO:0007669"/>
    <property type="project" value="TreeGrafter"/>
</dbReference>
<accession>A0A9X2ADV6</accession>
<dbReference type="InterPro" id="IPR050155">
    <property type="entry name" value="HAD-like_hydrolase_sf"/>
</dbReference>
<dbReference type="InterPro" id="IPR036412">
    <property type="entry name" value="HAD-like_sf"/>
</dbReference>
<dbReference type="Proteomes" id="UP001139263">
    <property type="component" value="Unassembled WGS sequence"/>
</dbReference>